<dbReference type="GO" id="GO:0055085">
    <property type="term" value="P:transmembrane transport"/>
    <property type="evidence" value="ECO:0007669"/>
    <property type="project" value="InterPro"/>
</dbReference>
<evidence type="ECO:0000256" key="2">
    <source>
        <dbReference type="ARBA" id="ARBA00007069"/>
    </source>
</evidence>
<dbReference type="InterPro" id="IPR051789">
    <property type="entry name" value="Bact_Polyamine_Transport"/>
</dbReference>
<accession>A0A0W0WUF0</accession>
<dbReference type="PATRIC" id="fig|45070.6.peg.1002"/>
<keyword evidence="7 8" id="KW-0472">Membrane</keyword>
<feature type="domain" description="ABC transmembrane type-1" evidence="9">
    <location>
        <begin position="59"/>
        <end position="247"/>
    </location>
</feature>
<dbReference type="Gene3D" id="1.10.3720.10">
    <property type="entry name" value="MetI-like"/>
    <property type="match status" value="1"/>
</dbReference>
<dbReference type="EMBL" id="LNYO01000013">
    <property type="protein sequence ID" value="KTD35962.1"/>
    <property type="molecule type" value="Genomic_DNA"/>
</dbReference>
<name>A0A0W0WUF0_9GAMM</name>
<evidence type="ECO:0000256" key="3">
    <source>
        <dbReference type="ARBA" id="ARBA00022448"/>
    </source>
</evidence>
<feature type="transmembrane region" description="Helical" evidence="8">
    <location>
        <begin position="55"/>
        <end position="86"/>
    </location>
</feature>
<dbReference type="PANTHER" id="PTHR43848:SF2">
    <property type="entry name" value="PUTRESCINE TRANSPORT SYSTEM PERMEASE PROTEIN POTI"/>
    <property type="match status" value="1"/>
</dbReference>
<dbReference type="InterPro" id="IPR000515">
    <property type="entry name" value="MetI-like"/>
</dbReference>
<dbReference type="AlphaFoldDB" id="A0A0W0WUF0"/>
<reference evidence="10 11" key="1">
    <citation type="submission" date="2015-11" db="EMBL/GenBank/DDBJ databases">
        <title>Genomic analysis of 38 Legionella species identifies large and diverse effector repertoires.</title>
        <authorList>
            <person name="Burstein D."/>
            <person name="Amaro F."/>
            <person name="Zusman T."/>
            <person name="Lifshitz Z."/>
            <person name="Cohen O."/>
            <person name="Gilbert J.A."/>
            <person name="Pupko T."/>
            <person name="Shuman H.A."/>
            <person name="Segal G."/>
        </authorList>
    </citation>
    <scope>NUCLEOTIDE SEQUENCE [LARGE SCALE GENOMIC DNA]</scope>
    <source>
        <strain evidence="10 11">ATCC 49506</strain>
    </source>
</reference>
<dbReference type="OrthoDB" id="9782004at2"/>
<sequence length="255" mass="28760">MKALTQKTFLTLVFLFLYFPILVLVIYSVNAAKFSLQWQGFSTQWYVELFHDRVLWSAFLHSTILGLSASIVATTLGLLTCVHLFLYRNRQHRPLYAILILLIIIPDLVLGVALLIFFNLMNITLGFFSLLIAHISFCIPFVILTINSRIYTLDPNIYFSALDLGASRFTALRKILLPLLWPAILSAFLLCFTLSFDDVIISYFVAGPDFNILPLTIYSLVRTGVTPELNALCTITLAISMALVIISDRISSKKP</sequence>
<feature type="transmembrane region" description="Helical" evidence="8">
    <location>
        <begin position="229"/>
        <end position="246"/>
    </location>
</feature>
<dbReference type="PANTHER" id="PTHR43848">
    <property type="entry name" value="PUTRESCINE TRANSPORT SYSTEM PERMEASE PROTEIN POTI"/>
    <property type="match status" value="1"/>
</dbReference>
<evidence type="ECO:0000256" key="7">
    <source>
        <dbReference type="ARBA" id="ARBA00023136"/>
    </source>
</evidence>
<keyword evidence="5 8" id="KW-0812">Transmembrane</keyword>
<dbReference type="CDD" id="cd06261">
    <property type="entry name" value="TM_PBP2"/>
    <property type="match status" value="1"/>
</dbReference>
<feature type="transmembrane region" description="Helical" evidence="8">
    <location>
        <begin position="123"/>
        <end position="146"/>
    </location>
</feature>
<dbReference type="Pfam" id="PF00528">
    <property type="entry name" value="BPD_transp_1"/>
    <property type="match status" value="1"/>
</dbReference>
<evidence type="ECO:0000313" key="11">
    <source>
        <dbReference type="Proteomes" id="UP000054725"/>
    </source>
</evidence>
<feature type="transmembrane region" description="Helical" evidence="8">
    <location>
        <begin position="175"/>
        <end position="196"/>
    </location>
</feature>
<keyword evidence="4" id="KW-1003">Cell membrane</keyword>
<keyword evidence="11" id="KW-1185">Reference proteome</keyword>
<dbReference type="SUPFAM" id="SSF161098">
    <property type="entry name" value="MetI-like"/>
    <property type="match status" value="1"/>
</dbReference>
<comment type="similarity">
    <text evidence="2">Belongs to the binding-protein-dependent transport system permease family. CysTW subfamily.</text>
</comment>
<dbReference type="RefSeq" id="WP_058503992.1">
    <property type="nucleotide sequence ID" value="NZ_CAAAIF010000001.1"/>
</dbReference>
<evidence type="ECO:0000256" key="4">
    <source>
        <dbReference type="ARBA" id="ARBA00022475"/>
    </source>
</evidence>
<evidence type="ECO:0000256" key="8">
    <source>
        <dbReference type="RuleBase" id="RU363032"/>
    </source>
</evidence>
<evidence type="ECO:0000256" key="6">
    <source>
        <dbReference type="ARBA" id="ARBA00022989"/>
    </source>
</evidence>
<keyword evidence="3 8" id="KW-0813">Transport</keyword>
<dbReference type="Proteomes" id="UP000054725">
    <property type="component" value="Unassembled WGS sequence"/>
</dbReference>
<proteinExistence type="inferred from homology"/>
<comment type="caution">
    <text evidence="10">The sequence shown here is derived from an EMBL/GenBank/DDBJ whole genome shotgun (WGS) entry which is preliminary data.</text>
</comment>
<dbReference type="InterPro" id="IPR035906">
    <property type="entry name" value="MetI-like_sf"/>
</dbReference>
<evidence type="ECO:0000259" key="9">
    <source>
        <dbReference type="PROSITE" id="PS50928"/>
    </source>
</evidence>
<keyword evidence="6 8" id="KW-1133">Transmembrane helix</keyword>
<organism evidence="10 11">
    <name type="scientific">Legionella nautarum</name>
    <dbReference type="NCBI Taxonomy" id="45070"/>
    <lineage>
        <taxon>Bacteria</taxon>
        <taxon>Pseudomonadati</taxon>
        <taxon>Pseudomonadota</taxon>
        <taxon>Gammaproteobacteria</taxon>
        <taxon>Legionellales</taxon>
        <taxon>Legionellaceae</taxon>
        <taxon>Legionella</taxon>
    </lineage>
</organism>
<dbReference type="GO" id="GO:0005886">
    <property type="term" value="C:plasma membrane"/>
    <property type="evidence" value="ECO:0007669"/>
    <property type="project" value="UniProtKB-SubCell"/>
</dbReference>
<feature type="transmembrane region" description="Helical" evidence="8">
    <location>
        <begin position="95"/>
        <end position="117"/>
    </location>
</feature>
<dbReference type="STRING" id="45070.Lnau_0946"/>
<evidence type="ECO:0000313" key="10">
    <source>
        <dbReference type="EMBL" id="KTD35962.1"/>
    </source>
</evidence>
<gene>
    <name evidence="10" type="primary">potC</name>
    <name evidence="10" type="ORF">Lnau_0946</name>
</gene>
<evidence type="ECO:0000256" key="1">
    <source>
        <dbReference type="ARBA" id="ARBA00004651"/>
    </source>
</evidence>
<evidence type="ECO:0000256" key="5">
    <source>
        <dbReference type="ARBA" id="ARBA00022692"/>
    </source>
</evidence>
<dbReference type="PROSITE" id="PS50928">
    <property type="entry name" value="ABC_TM1"/>
    <property type="match status" value="1"/>
</dbReference>
<comment type="subcellular location">
    <subcellularLocation>
        <location evidence="1 8">Cell membrane</location>
        <topology evidence="1 8">Multi-pass membrane protein</topology>
    </subcellularLocation>
</comment>
<protein>
    <submittedName>
        <fullName evidence="10">Spermidine/putrescine transport system permease potC</fullName>
    </submittedName>
</protein>